<evidence type="ECO:0000313" key="3">
    <source>
        <dbReference type="EMBL" id="ADL00189.1"/>
    </source>
</evidence>
<accession>D9QML9</accession>
<dbReference type="AlphaFoldDB" id="D9QML9"/>
<dbReference type="RefSeq" id="WP_013268292.1">
    <property type="nucleotide sequence ID" value="NC_014375.1"/>
</dbReference>
<feature type="region of interest" description="Disordered" evidence="1">
    <location>
        <begin position="20"/>
        <end position="56"/>
    </location>
</feature>
<sequence>MSRVSAILLAALIAAAPLSAAAQDRGGFRGDRDRNGDRGEMRERRQMSVTEAQSIAQGRAGGARFVGYMGQRGNSHVFRFERDGRVMDISVDAGG</sequence>
<gene>
    <name evidence="3" type="ordered locus">Bresu_0875</name>
</gene>
<organism evidence="3 4">
    <name type="scientific">Brevundimonas subvibrioides (strain ATCC 15264 / DSM 4735 / LMG 14903 / NBRC 16000 / CB 81)</name>
    <name type="common">Caulobacter subvibrioides</name>
    <dbReference type="NCBI Taxonomy" id="633149"/>
    <lineage>
        <taxon>Bacteria</taxon>
        <taxon>Pseudomonadati</taxon>
        <taxon>Pseudomonadota</taxon>
        <taxon>Alphaproteobacteria</taxon>
        <taxon>Caulobacterales</taxon>
        <taxon>Caulobacteraceae</taxon>
        <taxon>Brevundimonas</taxon>
    </lineage>
</organism>
<dbReference type="BioCyc" id="BSUB633149:G1GM8-875-MONOMER"/>
<proteinExistence type="predicted"/>
<reference evidence="4" key="1">
    <citation type="journal article" date="2011" name="J. Bacteriol.">
        <title>Genome sequences of eight morphologically diverse alphaproteobacteria.</title>
        <authorList>
            <consortium name="US DOE Joint Genome Institute"/>
            <person name="Brown P.J."/>
            <person name="Kysela D.T."/>
            <person name="Buechlein A."/>
            <person name="Hemmerich C."/>
            <person name="Brun Y.V."/>
        </authorList>
    </citation>
    <scope>NUCLEOTIDE SEQUENCE [LARGE SCALE GENOMIC DNA]</scope>
    <source>
        <strain evidence="4">ATCC 15264 / DSM 4735 / LMG 14903 / NBRC 16000 / CB 81</strain>
    </source>
</reference>
<dbReference type="InParanoid" id="D9QML9"/>
<evidence type="ECO:0008006" key="5">
    <source>
        <dbReference type="Google" id="ProtNLM"/>
    </source>
</evidence>
<protein>
    <recommendedName>
        <fullName evidence="5">PepSY domain-containing protein</fullName>
    </recommendedName>
</protein>
<evidence type="ECO:0000256" key="1">
    <source>
        <dbReference type="SAM" id="MobiDB-lite"/>
    </source>
</evidence>
<evidence type="ECO:0000313" key="4">
    <source>
        <dbReference type="Proteomes" id="UP000002696"/>
    </source>
</evidence>
<dbReference type="OrthoDB" id="7207171at2"/>
<feature type="chain" id="PRO_5003127018" description="PepSY domain-containing protein" evidence="2">
    <location>
        <begin position="23"/>
        <end position="95"/>
    </location>
</feature>
<dbReference type="STRING" id="633149.Bresu_0875"/>
<dbReference type="EMBL" id="CP002102">
    <property type="protein sequence ID" value="ADL00189.1"/>
    <property type="molecule type" value="Genomic_DNA"/>
</dbReference>
<keyword evidence="2" id="KW-0732">Signal</keyword>
<dbReference type="KEGG" id="bsb:Bresu_0875"/>
<feature type="compositionally biased region" description="Basic and acidic residues" evidence="1">
    <location>
        <begin position="26"/>
        <end position="46"/>
    </location>
</feature>
<evidence type="ECO:0000256" key="2">
    <source>
        <dbReference type="SAM" id="SignalP"/>
    </source>
</evidence>
<keyword evidence="4" id="KW-1185">Reference proteome</keyword>
<feature type="compositionally biased region" description="Polar residues" evidence="1">
    <location>
        <begin position="47"/>
        <end position="56"/>
    </location>
</feature>
<dbReference type="Proteomes" id="UP000002696">
    <property type="component" value="Chromosome"/>
</dbReference>
<feature type="signal peptide" evidence="2">
    <location>
        <begin position="1"/>
        <end position="22"/>
    </location>
</feature>
<name>D9QML9_BRESC</name>
<dbReference type="HOGENOM" id="CLU_2367342_0_0_5"/>